<gene>
    <name evidence="1" type="ORF">BLGHR1_15093</name>
</gene>
<dbReference type="VEuPathDB" id="FungiDB:BLGHR1_15093"/>
<dbReference type="Proteomes" id="UP000275772">
    <property type="component" value="Unassembled WGS sequence"/>
</dbReference>
<proteinExistence type="predicted"/>
<accession>A0A383UWK0</accession>
<dbReference type="AlphaFoldDB" id="A0A383UWK0"/>
<organism evidence="1 2">
    <name type="scientific">Blumeria hordei</name>
    <name type="common">Barley powdery mildew</name>
    <name type="synonym">Blumeria graminis f. sp. hordei</name>
    <dbReference type="NCBI Taxonomy" id="2867405"/>
    <lineage>
        <taxon>Eukaryota</taxon>
        <taxon>Fungi</taxon>
        <taxon>Dikarya</taxon>
        <taxon>Ascomycota</taxon>
        <taxon>Pezizomycotina</taxon>
        <taxon>Leotiomycetes</taxon>
        <taxon>Erysiphales</taxon>
        <taxon>Erysiphaceae</taxon>
        <taxon>Blumeria</taxon>
    </lineage>
</organism>
<sequence length="139" mass="16012">MTVEAILRILSLSRYLRSSLDAFITFRSGTSAIESSVPLLRYFEQVFHKMLSNTRRNNLEHCSPTKQRFSPSQCTINSLEKYIEQKTWIAQLSSRPIDRDFFPVFKDPLREVIESLLAPQPLVFDNIINSISTTNAQTV</sequence>
<protein>
    <submittedName>
        <fullName evidence="1">Uncharacterized protein</fullName>
    </submittedName>
</protein>
<evidence type="ECO:0000313" key="1">
    <source>
        <dbReference type="EMBL" id="SZF04297.1"/>
    </source>
</evidence>
<dbReference type="EMBL" id="UNSH01000064">
    <property type="protein sequence ID" value="SZF04297.1"/>
    <property type="molecule type" value="Genomic_DNA"/>
</dbReference>
<evidence type="ECO:0000313" key="2">
    <source>
        <dbReference type="Proteomes" id="UP000275772"/>
    </source>
</evidence>
<name>A0A383UWK0_BLUHO</name>
<reference evidence="1 2" key="1">
    <citation type="submission" date="2017-11" db="EMBL/GenBank/DDBJ databases">
        <authorList>
            <person name="Kracher B."/>
        </authorList>
    </citation>
    <scope>NUCLEOTIDE SEQUENCE [LARGE SCALE GENOMIC DNA]</scope>
    <source>
        <strain evidence="1 2">RACE1</strain>
    </source>
</reference>